<feature type="chain" id="PRO_5004787856" evidence="1">
    <location>
        <begin position="26"/>
        <end position="137"/>
    </location>
</feature>
<sequence length="137" mass="15211">MKKQVKTVIWISVLSALSVGCSTNAPLNTLQNEGPSTSELMRAAPLSPETTMPSTSTYQVPGRTLFDYNYSHYTRDAMNELDVLFPRLPNPTLVMYVYPYIARSGVPVPGYSTAFPLFDQPHYALPGEAPTHLQGEW</sequence>
<keyword evidence="1" id="KW-0732">Signal</keyword>
<proteinExistence type="predicted"/>
<dbReference type="HOGENOM" id="CLU_125516_0_0_6"/>
<dbReference type="STRING" id="717772.THIAE_06150"/>
<dbReference type="eggNOG" id="ENOG502ZBPP">
    <property type="taxonomic scope" value="Bacteria"/>
</dbReference>
<dbReference type="EMBL" id="CP007030">
    <property type="protein sequence ID" value="AHF01400.1"/>
    <property type="molecule type" value="Genomic_DNA"/>
</dbReference>
<dbReference type="InterPro" id="IPR022262">
    <property type="entry name" value="Lipoprot_put"/>
</dbReference>
<gene>
    <name evidence="2" type="ORF">THIAE_06150</name>
</gene>
<dbReference type="Proteomes" id="UP000005380">
    <property type="component" value="Chromosome"/>
</dbReference>
<protein>
    <submittedName>
        <fullName evidence="2">Conjugal transfer protein</fullName>
    </submittedName>
</protein>
<organism evidence="2 3">
    <name type="scientific">Thiomicrospira aerophila AL3</name>
    <dbReference type="NCBI Taxonomy" id="717772"/>
    <lineage>
        <taxon>Bacteria</taxon>
        <taxon>Pseudomonadati</taxon>
        <taxon>Pseudomonadota</taxon>
        <taxon>Gammaproteobacteria</taxon>
        <taxon>Thiotrichales</taxon>
        <taxon>Piscirickettsiaceae</taxon>
        <taxon>Thiomicrospira</taxon>
    </lineage>
</organism>
<dbReference type="KEGG" id="tao:THIAE_06150"/>
<feature type="signal peptide" evidence="1">
    <location>
        <begin position="1"/>
        <end position="25"/>
    </location>
</feature>
<accession>W0DRY8</accession>
<dbReference type="AlphaFoldDB" id="W0DRY8"/>
<evidence type="ECO:0000313" key="3">
    <source>
        <dbReference type="Proteomes" id="UP000005380"/>
    </source>
</evidence>
<dbReference type="PROSITE" id="PS51257">
    <property type="entry name" value="PROKAR_LIPOPROTEIN"/>
    <property type="match status" value="1"/>
</dbReference>
<dbReference type="NCBIfam" id="TIGR03751">
    <property type="entry name" value="conj_TIGR03751"/>
    <property type="match status" value="1"/>
</dbReference>
<name>W0DRY8_9GAMM</name>
<dbReference type="InParanoid" id="W0DRY8"/>
<dbReference type="OrthoDB" id="8863314at2"/>
<evidence type="ECO:0000256" key="1">
    <source>
        <dbReference type="SAM" id="SignalP"/>
    </source>
</evidence>
<reference evidence="2 3" key="1">
    <citation type="submission" date="2013-12" db="EMBL/GenBank/DDBJ databases">
        <authorList>
            <consortium name="DOE Joint Genome Institute"/>
            <person name="Kappler U."/>
            <person name="Huntemann M."/>
            <person name="Han J."/>
            <person name="Chen A."/>
            <person name="Kyrpides N."/>
            <person name="Mavromatis K."/>
            <person name="Markowitz V."/>
            <person name="Palaniappan K."/>
            <person name="Ivanova N."/>
            <person name="Schaumberg A."/>
            <person name="Pati A."/>
            <person name="Liolios K."/>
            <person name="Nordberg H.P."/>
            <person name="Cantor M.N."/>
            <person name="Hua S.X."/>
            <person name="Woyke T."/>
        </authorList>
    </citation>
    <scope>NUCLEOTIDE SEQUENCE [LARGE SCALE GENOMIC DNA]</scope>
    <source>
        <strain evidence="3">AL2</strain>
    </source>
</reference>
<evidence type="ECO:0000313" key="2">
    <source>
        <dbReference type="EMBL" id="AHF01400.1"/>
    </source>
</evidence>
<keyword evidence="3" id="KW-1185">Reference proteome</keyword>